<evidence type="ECO:0000256" key="1">
    <source>
        <dbReference type="ARBA" id="ARBA00022490"/>
    </source>
</evidence>
<evidence type="ECO:0000313" key="7">
    <source>
        <dbReference type="Proteomes" id="UP000179797"/>
    </source>
</evidence>
<sequence length="289" mass="33095">MHHKNPHKSGYDIDKLCSQMPQLKSHIILTKGNTKSINFHDAESVKLLNKALLKAHYKIKFWDIPKGYLCPPVPGRLDYLLGINDLIKETTNLSYREIKGFDVGTGANLIYPLLGYSFLGWKFSASEIDDVAINNGINILRENKITPKQIHIKKQNDVNSILKGLIVASDRIAFTMCNPPFYKNEKEALDASRRKNKNLKQKNGENRNFGGLNNELWVEGGELEFIIKMIDESTSLKNEVIWFTSLVSNQDHILPLQKKLKKAKAHYRIIDMGQGQKKSRFIAWSYIKK</sequence>
<dbReference type="EMBL" id="JRYR02000002">
    <property type="protein sequence ID" value="OHX64252.1"/>
    <property type="molecule type" value="Genomic_DNA"/>
</dbReference>
<dbReference type="PANTHER" id="PTHR13393:SF0">
    <property type="entry name" value="RNA N6-ADENOSINE-METHYLTRANSFERASE METTL16"/>
    <property type="match status" value="1"/>
</dbReference>
<dbReference type="InterPro" id="IPR016909">
    <property type="entry name" value="rRNA_lsu_MeTfrase_F"/>
</dbReference>
<dbReference type="PIRSF" id="PIRSF029038">
    <property type="entry name" value="Mtase_YbiN_prd"/>
    <property type="match status" value="1"/>
</dbReference>
<organism evidence="6 7">
    <name type="scientific">Flammeovirga pacifica</name>
    <dbReference type="NCBI Taxonomy" id="915059"/>
    <lineage>
        <taxon>Bacteria</taxon>
        <taxon>Pseudomonadati</taxon>
        <taxon>Bacteroidota</taxon>
        <taxon>Cytophagia</taxon>
        <taxon>Cytophagales</taxon>
        <taxon>Flammeovirgaceae</taxon>
        <taxon>Flammeovirga</taxon>
    </lineage>
</organism>
<gene>
    <name evidence="6" type="ORF">NH26_21870</name>
</gene>
<keyword evidence="1" id="KW-0963">Cytoplasm</keyword>
<name>A0A1S1YT94_FLAPC</name>
<dbReference type="InterPro" id="IPR010286">
    <property type="entry name" value="METTL16/RlmF"/>
</dbReference>
<dbReference type="InterPro" id="IPR029063">
    <property type="entry name" value="SAM-dependent_MTases_sf"/>
</dbReference>
<evidence type="ECO:0000313" key="6">
    <source>
        <dbReference type="EMBL" id="OHX64252.1"/>
    </source>
</evidence>
<dbReference type="NCBIfam" id="NF008725">
    <property type="entry name" value="PRK11727.1"/>
    <property type="match status" value="1"/>
</dbReference>
<keyword evidence="7" id="KW-1185">Reference proteome</keyword>
<keyword evidence="2" id="KW-0698">rRNA processing</keyword>
<dbReference type="Gene3D" id="3.40.50.150">
    <property type="entry name" value="Vaccinia Virus protein VP39"/>
    <property type="match status" value="1"/>
</dbReference>
<dbReference type="STRING" id="915059.NH26_21870"/>
<dbReference type="Proteomes" id="UP000179797">
    <property type="component" value="Unassembled WGS sequence"/>
</dbReference>
<dbReference type="OrthoDB" id="1115728at2"/>
<dbReference type="SUPFAM" id="SSF53335">
    <property type="entry name" value="S-adenosyl-L-methionine-dependent methyltransferases"/>
    <property type="match status" value="1"/>
</dbReference>
<dbReference type="GO" id="GO:0005737">
    <property type="term" value="C:cytoplasm"/>
    <property type="evidence" value="ECO:0007669"/>
    <property type="project" value="InterPro"/>
</dbReference>
<keyword evidence="4" id="KW-0808">Transferase</keyword>
<keyword evidence="3" id="KW-0489">Methyltransferase</keyword>
<proteinExistence type="predicted"/>
<dbReference type="Pfam" id="PF05971">
    <property type="entry name" value="Methyltransf_10"/>
    <property type="match status" value="1"/>
</dbReference>
<dbReference type="AlphaFoldDB" id="A0A1S1YT94"/>
<evidence type="ECO:0000256" key="4">
    <source>
        <dbReference type="ARBA" id="ARBA00022679"/>
    </source>
</evidence>
<keyword evidence="5" id="KW-0949">S-adenosyl-L-methionine</keyword>
<evidence type="ECO:0000256" key="2">
    <source>
        <dbReference type="ARBA" id="ARBA00022552"/>
    </source>
</evidence>
<evidence type="ECO:0000256" key="3">
    <source>
        <dbReference type="ARBA" id="ARBA00022603"/>
    </source>
</evidence>
<dbReference type="PANTHER" id="PTHR13393">
    <property type="entry name" value="SAM-DEPENDENT METHYLTRANSFERASE"/>
    <property type="match status" value="1"/>
</dbReference>
<dbReference type="GO" id="GO:0052907">
    <property type="term" value="F:23S rRNA (adenine(1618)-N(6))-methyltransferase activity"/>
    <property type="evidence" value="ECO:0007669"/>
    <property type="project" value="TreeGrafter"/>
</dbReference>
<dbReference type="GO" id="GO:0070475">
    <property type="term" value="P:rRNA base methylation"/>
    <property type="evidence" value="ECO:0007669"/>
    <property type="project" value="TreeGrafter"/>
</dbReference>
<evidence type="ECO:0000256" key="5">
    <source>
        <dbReference type="ARBA" id="ARBA00022691"/>
    </source>
</evidence>
<protein>
    <submittedName>
        <fullName evidence="6">23S rRNA (Adenine(1618)-N(6))-methyltransferase</fullName>
    </submittedName>
</protein>
<dbReference type="RefSeq" id="WP_044220881.1">
    <property type="nucleotide sequence ID" value="NZ_JRYR02000002.1"/>
</dbReference>
<comment type="caution">
    <text evidence="6">The sequence shown here is derived from an EMBL/GenBank/DDBJ whole genome shotgun (WGS) entry which is preliminary data.</text>
</comment>
<reference evidence="6 7" key="1">
    <citation type="journal article" date="2012" name="Int. J. Syst. Evol. Microbiol.">
        <title>Flammeovirga pacifica sp. nov., isolated from deep-sea sediment.</title>
        <authorList>
            <person name="Xu H."/>
            <person name="Fu Y."/>
            <person name="Yang N."/>
            <person name="Ding Z."/>
            <person name="Lai Q."/>
            <person name="Zeng R."/>
        </authorList>
    </citation>
    <scope>NUCLEOTIDE SEQUENCE [LARGE SCALE GENOMIC DNA]</scope>
    <source>
        <strain evidence="7">DSM 24597 / LMG 26175 / WPAGA1</strain>
    </source>
</reference>
<accession>A0A1S1YT94</accession>